<feature type="region of interest" description="Disordered" evidence="1">
    <location>
        <begin position="83"/>
        <end position="123"/>
    </location>
</feature>
<proteinExistence type="predicted"/>
<dbReference type="InterPro" id="IPR025222">
    <property type="entry name" value="DUF3945"/>
</dbReference>
<feature type="compositionally biased region" description="Polar residues" evidence="1">
    <location>
        <begin position="94"/>
        <end position="116"/>
    </location>
</feature>
<dbReference type="AlphaFoldDB" id="A0A2T0S311"/>
<gene>
    <name evidence="3" type="ORF">CLV58_13123</name>
</gene>
<reference evidence="3 4" key="1">
    <citation type="submission" date="2018-03" db="EMBL/GenBank/DDBJ databases">
        <title>Genomic Encyclopedia of Archaeal and Bacterial Type Strains, Phase II (KMG-II): from individual species to whole genera.</title>
        <authorList>
            <person name="Goeker M."/>
        </authorList>
    </citation>
    <scope>NUCLEOTIDE SEQUENCE [LARGE SCALE GENOMIC DNA]</scope>
    <source>
        <strain evidence="3 4">DSM 28354</strain>
    </source>
</reference>
<keyword evidence="4" id="KW-1185">Reference proteome</keyword>
<dbReference type="RefSeq" id="WP_106140417.1">
    <property type="nucleotide sequence ID" value="NZ_PVTE01000031.1"/>
</dbReference>
<evidence type="ECO:0000313" key="4">
    <source>
        <dbReference type="Proteomes" id="UP000238375"/>
    </source>
</evidence>
<accession>A0A2T0S311</accession>
<organism evidence="3 4">
    <name type="scientific">Spirosoma oryzae</name>
    <dbReference type="NCBI Taxonomy" id="1469603"/>
    <lineage>
        <taxon>Bacteria</taxon>
        <taxon>Pseudomonadati</taxon>
        <taxon>Bacteroidota</taxon>
        <taxon>Cytophagia</taxon>
        <taxon>Cytophagales</taxon>
        <taxon>Cytophagaceae</taxon>
        <taxon>Spirosoma</taxon>
    </lineage>
</organism>
<comment type="caution">
    <text evidence="3">The sequence shown here is derived from an EMBL/GenBank/DDBJ whole genome shotgun (WGS) entry which is preliminary data.</text>
</comment>
<name>A0A2T0S311_9BACT</name>
<protein>
    <submittedName>
        <fullName evidence="3">Uncharacterized protein DUF4099</fullName>
    </submittedName>
</protein>
<evidence type="ECO:0000256" key="1">
    <source>
        <dbReference type="SAM" id="MobiDB-lite"/>
    </source>
</evidence>
<evidence type="ECO:0000313" key="3">
    <source>
        <dbReference type="EMBL" id="PRY27805.1"/>
    </source>
</evidence>
<evidence type="ECO:0000259" key="2">
    <source>
        <dbReference type="Pfam" id="PF13101"/>
    </source>
</evidence>
<dbReference type="Pfam" id="PF13101">
    <property type="entry name" value="DUF3945"/>
    <property type="match status" value="1"/>
</dbReference>
<dbReference type="Proteomes" id="UP000238375">
    <property type="component" value="Unassembled WGS sequence"/>
</dbReference>
<dbReference type="OrthoDB" id="1081890at2"/>
<feature type="region of interest" description="Disordered" evidence="1">
    <location>
        <begin position="664"/>
        <end position="767"/>
    </location>
</feature>
<feature type="domain" description="DUF3945" evidence="2">
    <location>
        <begin position="607"/>
        <end position="658"/>
    </location>
</feature>
<feature type="compositionally biased region" description="Polar residues" evidence="1">
    <location>
        <begin position="716"/>
        <end position="750"/>
    </location>
</feature>
<dbReference type="EMBL" id="PVTE01000031">
    <property type="protein sequence ID" value="PRY27805.1"/>
    <property type="molecule type" value="Genomic_DNA"/>
</dbReference>
<sequence length="767" mass="85675">MTPTDNTTNFLTSNDIAMLHRDGELPPPSYSKLQQAGYIVTGNDQVVIASEIAQRFQNGQTQLPELLKNVLVSDIETRRMIQTQMRGQSEESTQRATPTVVNEQQQPQAPTVQLADQPTPQQQFTPFDYTVAATETPEQLSDASFRSGHTVEFRFEPTTHETPLTQPGGSWVEALKVHEQLEAREFEQILPHAFGEIQSFLVNDGYLSNEEIVRALYDETLEKQALAEHVRQHDPELPNTFQEQLTSYLWALHEHIEQSPLTPMLSSGLLASQFDLLLPQNAEHLRQSLTEGGYLDSPIISNALFDASLKRATLNQFIVEHNPSAEPSLQIELADYLWDVHKSVVDQPLIDQLDPTLRYRIVADFKALPGTSTPGLETPDLHRQQLNSHRAQEAEEKQQQPNKPGLLRTALGLRTFEGGMLANLLHNYKIMTQLGDQLFTVKQSTTDQTVQKNPPAMNNTELLAPRWDWKQIEQEANRIGLTKQTLEQNGSLHDFLQGRRTALMNVQHDDGTGTVTPMTGKLYITEVPGKGPTIHIQAEQNDIRLPRTFLGHELTTKDANNLLKNGEMGRLVDMKDKVTGALFKGYIALDRNVKRLTVLRADRIYMPTELKGVELTPQQQADLKSGMPVRVDGLRNENGQTYNAFVQISAAKRSFKFTRIPEQARKQTAGQQLKADPKATQTPETKAKSGKKKEAAQQAQPGDQKKEISVVAKNGASRTTTQTSKADGGTTKNKTPNLANKTTETTINGQKTDKTEKPKKAVKGPKL</sequence>